<keyword evidence="2" id="KW-1185">Reference proteome</keyword>
<evidence type="ECO:0000313" key="2">
    <source>
        <dbReference type="Proteomes" id="UP000324091"/>
    </source>
</evidence>
<reference evidence="1 2" key="1">
    <citation type="submission" date="2019-04" db="EMBL/GenBank/DDBJ databases">
        <title>Chromosome genome assembly for Takifugu flavidus.</title>
        <authorList>
            <person name="Xiao S."/>
        </authorList>
    </citation>
    <scope>NUCLEOTIDE SEQUENCE [LARGE SCALE GENOMIC DNA]</scope>
    <source>
        <strain evidence="1">HTHZ2018</strain>
        <tissue evidence="1">Muscle</tissue>
    </source>
</reference>
<dbReference type="AlphaFoldDB" id="A0A5C6MIN8"/>
<sequence length="65" mass="7325">MVVLSEQVLQGGISTQARREADDKPLDTTTNQELDLRFNNLQDSGVKLLSDLLENPHYGLETLRQ</sequence>
<evidence type="ECO:0000313" key="1">
    <source>
        <dbReference type="EMBL" id="TWW54521.1"/>
    </source>
</evidence>
<dbReference type="Gene3D" id="3.80.10.10">
    <property type="entry name" value="Ribonuclease Inhibitor"/>
    <property type="match status" value="1"/>
</dbReference>
<name>A0A5C6MIN8_9TELE</name>
<dbReference type="InterPro" id="IPR032675">
    <property type="entry name" value="LRR_dom_sf"/>
</dbReference>
<gene>
    <name evidence="1" type="ORF">D4764_0167490</name>
</gene>
<dbReference type="SUPFAM" id="SSF52047">
    <property type="entry name" value="RNI-like"/>
    <property type="match status" value="1"/>
</dbReference>
<protein>
    <submittedName>
        <fullName evidence="1">Uncharacterized protein</fullName>
    </submittedName>
</protein>
<organism evidence="1 2">
    <name type="scientific">Takifugu flavidus</name>
    <name type="common">sansaifugu</name>
    <dbReference type="NCBI Taxonomy" id="433684"/>
    <lineage>
        <taxon>Eukaryota</taxon>
        <taxon>Metazoa</taxon>
        <taxon>Chordata</taxon>
        <taxon>Craniata</taxon>
        <taxon>Vertebrata</taxon>
        <taxon>Euteleostomi</taxon>
        <taxon>Actinopterygii</taxon>
        <taxon>Neopterygii</taxon>
        <taxon>Teleostei</taxon>
        <taxon>Neoteleostei</taxon>
        <taxon>Acanthomorphata</taxon>
        <taxon>Eupercaria</taxon>
        <taxon>Tetraodontiformes</taxon>
        <taxon>Tetradontoidea</taxon>
        <taxon>Tetraodontidae</taxon>
        <taxon>Takifugu</taxon>
    </lineage>
</organism>
<dbReference type="EMBL" id="RHFK02000202">
    <property type="protein sequence ID" value="TWW54521.1"/>
    <property type="molecule type" value="Genomic_DNA"/>
</dbReference>
<proteinExistence type="predicted"/>
<dbReference type="Proteomes" id="UP000324091">
    <property type="component" value="Unassembled WGS sequence"/>
</dbReference>
<accession>A0A5C6MIN8</accession>
<comment type="caution">
    <text evidence="1">The sequence shown here is derived from an EMBL/GenBank/DDBJ whole genome shotgun (WGS) entry which is preliminary data.</text>
</comment>